<sequence length="605" mass="66987">MIKTFEKILSNNIFRLSLIMLLLLPVPDVQAQLLGAPSSEGEQNSEEQQFPDDPLDRRTPRSSMAGFISAVAEKNYEIAGAYFKDGEPDSATAAHTEMAKKLEIMLNQYGRMMPYSWLSSEPSGRTDDNLPNYLDKVGVINISGESFDVLLEKIEGPDGGPLWLISEQTMEYIREFSDLDEGGLLINKFLPDYLETNEWGGVPIGQWLVMIILAVLAYTLAWFTITLLLYLIPLVWKRARTEPTQGILIAFALPLKLYLAVGLFVVATRELGLSIILRQRISGISIMVGLVAFLILLWKLSEFIGAFTQRRMSSRGNISGVSVVLFLKRAAKIAIIVFGVIAILGAFGVDVTTGLAALGIGGLALALGAQKTIENFVGSVTLITDQPIRVGDFCKVGNTTGTIEKIGMRSTRIRTLNRTLVTIPNGAFSSSEIENYAHRDKFLFNPTIGLRYETTPDQIRYLLVELRAILYAHPMVTSDTARVRFTNLGADSLSLEIFTYIKVATFDDFLEVKEDLLLRIMDTVGESGSGFAFPSQTIYFGKDSGLSQEKTKSAEEKVRQWKEKGELQIPRFDPEHIKEIEDKIPYPPEGSAEQKSQGTGTIPGL</sequence>
<feature type="compositionally biased region" description="Basic and acidic residues" evidence="7">
    <location>
        <begin position="575"/>
        <end position="584"/>
    </location>
</feature>
<dbReference type="RefSeq" id="WP_097056692.1">
    <property type="nucleotide sequence ID" value="NZ_OCMF01000003.1"/>
</dbReference>
<dbReference type="SUPFAM" id="SSF82861">
    <property type="entry name" value="Mechanosensitive channel protein MscS (YggB), transmembrane region"/>
    <property type="match status" value="1"/>
</dbReference>
<organism evidence="12 13">
    <name type="scientific">Salinimicrobium sediminis</name>
    <dbReference type="NCBI Taxonomy" id="1343891"/>
    <lineage>
        <taxon>Bacteria</taxon>
        <taxon>Pseudomonadati</taxon>
        <taxon>Bacteroidota</taxon>
        <taxon>Flavobacteriia</taxon>
        <taxon>Flavobacteriales</taxon>
        <taxon>Flavobacteriaceae</taxon>
        <taxon>Salinimicrobium</taxon>
    </lineage>
</organism>
<feature type="compositionally biased region" description="Low complexity" evidence="7">
    <location>
        <begin position="38"/>
        <end position="48"/>
    </location>
</feature>
<evidence type="ECO:0000256" key="1">
    <source>
        <dbReference type="ARBA" id="ARBA00004651"/>
    </source>
</evidence>
<evidence type="ECO:0000256" key="2">
    <source>
        <dbReference type="ARBA" id="ARBA00008017"/>
    </source>
</evidence>
<dbReference type="InterPro" id="IPR006685">
    <property type="entry name" value="MscS_channel_2nd"/>
</dbReference>
<dbReference type="EMBL" id="OCMF01000003">
    <property type="protein sequence ID" value="SOC80923.1"/>
    <property type="molecule type" value="Genomic_DNA"/>
</dbReference>
<feature type="domain" description="Mechanosensitive ion channel transmembrane helices 2/3" evidence="11">
    <location>
        <begin position="332"/>
        <end position="370"/>
    </location>
</feature>
<feature type="region of interest" description="Disordered" evidence="7">
    <location>
        <begin position="36"/>
        <end position="59"/>
    </location>
</feature>
<dbReference type="Pfam" id="PF21082">
    <property type="entry name" value="MS_channel_3rd"/>
    <property type="match status" value="1"/>
</dbReference>
<evidence type="ECO:0000256" key="6">
    <source>
        <dbReference type="ARBA" id="ARBA00023136"/>
    </source>
</evidence>
<dbReference type="OrthoDB" id="9809206at2"/>
<evidence type="ECO:0000256" key="5">
    <source>
        <dbReference type="ARBA" id="ARBA00022989"/>
    </source>
</evidence>
<comment type="similarity">
    <text evidence="2">Belongs to the MscS (TC 1.A.23) family.</text>
</comment>
<dbReference type="Gene3D" id="3.30.70.100">
    <property type="match status" value="1"/>
</dbReference>
<dbReference type="PANTHER" id="PTHR30566:SF5">
    <property type="entry name" value="MECHANOSENSITIVE ION CHANNEL PROTEIN 1, MITOCHONDRIAL-RELATED"/>
    <property type="match status" value="1"/>
</dbReference>
<proteinExistence type="inferred from homology"/>
<dbReference type="GO" id="GO:0005886">
    <property type="term" value="C:plasma membrane"/>
    <property type="evidence" value="ECO:0007669"/>
    <property type="project" value="UniProtKB-SubCell"/>
</dbReference>
<keyword evidence="13" id="KW-1185">Reference proteome</keyword>
<dbReference type="Gene3D" id="1.10.287.1260">
    <property type="match status" value="1"/>
</dbReference>
<dbReference type="InterPro" id="IPR011066">
    <property type="entry name" value="MscS_channel_C_sf"/>
</dbReference>
<evidence type="ECO:0000259" key="11">
    <source>
        <dbReference type="Pfam" id="PF21088"/>
    </source>
</evidence>
<feature type="transmembrane region" description="Helical" evidence="8">
    <location>
        <begin position="280"/>
        <end position="300"/>
    </location>
</feature>
<gene>
    <name evidence="12" type="ORF">SAMN06296241_2487</name>
</gene>
<evidence type="ECO:0000259" key="9">
    <source>
        <dbReference type="Pfam" id="PF00924"/>
    </source>
</evidence>
<evidence type="ECO:0000256" key="4">
    <source>
        <dbReference type="ARBA" id="ARBA00022692"/>
    </source>
</evidence>
<feature type="transmembrane region" description="Helical" evidence="8">
    <location>
        <begin position="207"/>
        <end position="235"/>
    </location>
</feature>
<name>A0A285X6F3_9FLAO</name>
<feature type="compositionally biased region" description="Polar residues" evidence="7">
    <location>
        <begin position="593"/>
        <end position="605"/>
    </location>
</feature>
<keyword evidence="6 8" id="KW-0472">Membrane</keyword>
<dbReference type="AlphaFoldDB" id="A0A285X6F3"/>
<feature type="transmembrane region" description="Helical" evidence="8">
    <location>
        <begin position="247"/>
        <end position="268"/>
    </location>
</feature>
<dbReference type="GO" id="GO:0008381">
    <property type="term" value="F:mechanosensitive monoatomic ion channel activity"/>
    <property type="evidence" value="ECO:0007669"/>
    <property type="project" value="UniProtKB-ARBA"/>
</dbReference>
<dbReference type="Pfam" id="PF21088">
    <property type="entry name" value="MS_channel_1st"/>
    <property type="match status" value="1"/>
</dbReference>
<accession>A0A285X6F3</accession>
<dbReference type="InterPro" id="IPR010920">
    <property type="entry name" value="LSM_dom_sf"/>
</dbReference>
<dbReference type="InterPro" id="IPR049278">
    <property type="entry name" value="MS_channel_C"/>
</dbReference>
<evidence type="ECO:0000256" key="3">
    <source>
        <dbReference type="ARBA" id="ARBA00022475"/>
    </source>
</evidence>
<dbReference type="Proteomes" id="UP000219193">
    <property type="component" value="Unassembled WGS sequence"/>
</dbReference>
<dbReference type="SUPFAM" id="SSF82689">
    <property type="entry name" value="Mechanosensitive channel protein MscS (YggB), C-terminal domain"/>
    <property type="match status" value="1"/>
</dbReference>
<dbReference type="SUPFAM" id="SSF50182">
    <property type="entry name" value="Sm-like ribonucleoproteins"/>
    <property type="match status" value="1"/>
</dbReference>
<evidence type="ECO:0000256" key="7">
    <source>
        <dbReference type="SAM" id="MobiDB-lite"/>
    </source>
</evidence>
<reference evidence="13" key="1">
    <citation type="submission" date="2017-09" db="EMBL/GenBank/DDBJ databases">
        <authorList>
            <person name="Varghese N."/>
            <person name="Submissions S."/>
        </authorList>
    </citation>
    <scope>NUCLEOTIDE SEQUENCE [LARGE SCALE GENOMIC DNA]</scope>
    <source>
        <strain evidence="13">CGMCC 1.12641</strain>
    </source>
</reference>
<evidence type="ECO:0000259" key="10">
    <source>
        <dbReference type="Pfam" id="PF21082"/>
    </source>
</evidence>
<keyword evidence="5 8" id="KW-1133">Transmembrane helix</keyword>
<evidence type="ECO:0000313" key="12">
    <source>
        <dbReference type="EMBL" id="SOC80923.1"/>
    </source>
</evidence>
<dbReference type="PANTHER" id="PTHR30566">
    <property type="entry name" value="YNAI-RELATED MECHANOSENSITIVE ION CHANNEL"/>
    <property type="match status" value="1"/>
</dbReference>
<protein>
    <submittedName>
        <fullName evidence="12">MscS family membrane protein</fullName>
    </submittedName>
</protein>
<dbReference type="InterPro" id="IPR023408">
    <property type="entry name" value="MscS_beta-dom_sf"/>
</dbReference>
<feature type="region of interest" description="Disordered" evidence="7">
    <location>
        <begin position="575"/>
        <end position="605"/>
    </location>
</feature>
<dbReference type="InterPro" id="IPR011014">
    <property type="entry name" value="MscS_channel_TM-2"/>
</dbReference>
<dbReference type="Pfam" id="PF00924">
    <property type="entry name" value="MS_channel_2nd"/>
    <property type="match status" value="1"/>
</dbReference>
<feature type="domain" description="Mechanosensitive ion channel MscS C-terminal" evidence="10">
    <location>
        <begin position="447"/>
        <end position="528"/>
    </location>
</feature>
<dbReference type="Gene3D" id="2.30.30.60">
    <property type="match status" value="1"/>
</dbReference>
<keyword evidence="4 8" id="KW-0812">Transmembrane</keyword>
<evidence type="ECO:0000313" key="13">
    <source>
        <dbReference type="Proteomes" id="UP000219193"/>
    </source>
</evidence>
<feature type="domain" description="Mechanosensitive ion channel MscS" evidence="9">
    <location>
        <begin position="372"/>
        <end position="437"/>
    </location>
</feature>
<dbReference type="InterPro" id="IPR049142">
    <property type="entry name" value="MS_channel_1st"/>
</dbReference>
<evidence type="ECO:0000256" key="8">
    <source>
        <dbReference type="SAM" id="Phobius"/>
    </source>
</evidence>
<comment type="subcellular location">
    <subcellularLocation>
        <location evidence="1">Cell membrane</location>
        <topology evidence="1">Multi-pass membrane protein</topology>
    </subcellularLocation>
</comment>
<keyword evidence="3" id="KW-1003">Cell membrane</keyword>